<reference evidence="1 2" key="1">
    <citation type="journal article" date="2011" name="Stand. Genomic Sci.">
        <title>Complete genome sequence of Nitratifractor salsuginis type strain (E9I37-1).</title>
        <authorList>
            <person name="Anderson I."/>
            <person name="Sikorski J."/>
            <person name="Zeytun A."/>
            <person name="Nolan M."/>
            <person name="Lapidus A."/>
            <person name="Lucas S."/>
            <person name="Hammon N."/>
            <person name="Deshpande S."/>
            <person name="Cheng J.F."/>
            <person name="Tapia R."/>
            <person name="Han C."/>
            <person name="Goodwin L."/>
            <person name="Pitluck S."/>
            <person name="Liolios K."/>
            <person name="Pagani I."/>
            <person name="Ivanova N."/>
            <person name="Huntemann M."/>
            <person name="Mavromatis K."/>
            <person name="Ovchinikova G."/>
            <person name="Pati A."/>
            <person name="Chen A."/>
            <person name="Palaniappan K."/>
            <person name="Land M."/>
            <person name="Hauser L."/>
            <person name="Brambilla E.M."/>
            <person name="Ngatchou-Djao O.D."/>
            <person name="Rohde M."/>
            <person name="Tindall B.J."/>
            <person name="Goker M."/>
            <person name="Detter J.C."/>
            <person name="Woyke T."/>
            <person name="Bristow J."/>
            <person name="Eisen J.A."/>
            <person name="Markowitz V."/>
            <person name="Hugenholtz P."/>
            <person name="Klenk H.P."/>
            <person name="Kyrpides N.C."/>
        </authorList>
    </citation>
    <scope>NUCLEOTIDE SEQUENCE [LARGE SCALE GENOMIC DNA]</scope>
    <source>
        <strain evidence="2">DSM 16511 / JCM 12458 / E9I37-1</strain>
    </source>
</reference>
<protein>
    <submittedName>
        <fullName evidence="1">Uncharacterized protein</fullName>
    </submittedName>
</protein>
<evidence type="ECO:0000313" key="2">
    <source>
        <dbReference type="Proteomes" id="UP000008633"/>
    </source>
</evidence>
<proteinExistence type="predicted"/>
<organism evidence="1 2">
    <name type="scientific">Nitratifractor salsuginis (strain DSM 16511 / JCM 12458 / E9I37-1)</name>
    <dbReference type="NCBI Taxonomy" id="749222"/>
    <lineage>
        <taxon>Bacteria</taxon>
        <taxon>Pseudomonadati</taxon>
        <taxon>Campylobacterota</taxon>
        <taxon>Epsilonproteobacteria</taxon>
        <taxon>Campylobacterales</taxon>
        <taxon>Sulfurovaceae</taxon>
        <taxon>Nitratifractor</taxon>
    </lineage>
</organism>
<evidence type="ECO:0000313" key="1">
    <source>
        <dbReference type="EMBL" id="ADV46610.1"/>
    </source>
</evidence>
<dbReference type="Proteomes" id="UP000008633">
    <property type="component" value="Chromosome"/>
</dbReference>
<keyword evidence="2" id="KW-1185">Reference proteome</keyword>
<dbReference type="RefSeq" id="WP_013554300.1">
    <property type="nucleotide sequence ID" value="NC_014935.1"/>
</dbReference>
<reference evidence="2" key="2">
    <citation type="submission" date="2011-01" db="EMBL/GenBank/DDBJ databases">
        <title>The complete genome of Nitratifractor salsuginis DSM 16511.</title>
        <authorList>
            <consortium name="US DOE Joint Genome Institute (JGI-PGF)"/>
            <person name="Lucas S."/>
            <person name="Copeland A."/>
            <person name="Lapidus A."/>
            <person name="Bruce D."/>
            <person name="Goodwin L."/>
            <person name="Pitluck S."/>
            <person name="Kyrpides N."/>
            <person name="Mavromatis K."/>
            <person name="Ivanova N."/>
            <person name="Mikhailova N."/>
            <person name="Zeytun A."/>
            <person name="Detter J.C."/>
            <person name="Tapia R."/>
            <person name="Han C."/>
            <person name="Land M."/>
            <person name="Hauser L."/>
            <person name="Markowitz V."/>
            <person name="Cheng J.-F."/>
            <person name="Hugenholtz P."/>
            <person name="Woyke T."/>
            <person name="Wu D."/>
            <person name="Tindall B."/>
            <person name="Schuetze A."/>
            <person name="Brambilla E."/>
            <person name="Klenk H.-P."/>
            <person name="Eisen J.A."/>
        </authorList>
    </citation>
    <scope>NUCLEOTIDE SEQUENCE [LARGE SCALE GENOMIC DNA]</scope>
    <source>
        <strain evidence="2">DSM 16511 / JCM 12458 / E9I37-1</strain>
    </source>
</reference>
<dbReference type="KEGG" id="nsa:Nitsa_1359"/>
<dbReference type="AlphaFoldDB" id="E6WZ98"/>
<dbReference type="HOGENOM" id="CLU_1353486_0_0_7"/>
<accession>E6WZ98</accession>
<name>E6WZ98_NITSE</name>
<sequence length="202" mass="23060">MIRRAFLPVISALLLQAGGRGECPDDYTPASFEEASDELLDFVDEYFTDAKLPFLPSKSDLKRLGLVRIKPGLYQRPDAMIQSGRRRYPYRSGIWRVEFPGEGITIVHLLLKEPRQLSESEAFNTINDSVGDLFADYDNRAYILRMLPEDVRQKVGDKYITLNVHVYGVRDDATELNTTVADYILTDYSKLVGKYLECVKKP</sequence>
<dbReference type="EMBL" id="CP002452">
    <property type="protein sequence ID" value="ADV46610.1"/>
    <property type="molecule type" value="Genomic_DNA"/>
</dbReference>
<dbReference type="STRING" id="749222.Nitsa_1359"/>
<gene>
    <name evidence="1" type="ordered locus">Nitsa_1359</name>
</gene>